<dbReference type="RefSeq" id="WP_023016632.1">
    <property type="nucleotide sequence ID" value="NZ_CP046605.1"/>
</dbReference>
<dbReference type="GeneID" id="81674347"/>
<dbReference type="EMBL" id="JASNUO010000027">
    <property type="protein sequence ID" value="MDK4248750.1"/>
    <property type="molecule type" value="Genomic_DNA"/>
</dbReference>
<evidence type="ECO:0008006" key="4">
    <source>
        <dbReference type="Google" id="ProtNLM"/>
    </source>
</evidence>
<evidence type="ECO:0000256" key="1">
    <source>
        <dbReference type="SAM" id="Phobius"/>
    </source>
</evidence>
<keyword evidence="1" id="KW-0472">Membrane</keyword>
<sequence>MANLTSFALDGRVKTSFGNNMRPITLALLMAGIFTSANVFITWSNPVPWWAHLLTFLLFTALMLGSVKTAAKEVSPSVYELPYDKRLITFSIIMAVIAIIGIVIYTLS</sequence>
<organism evidence="2 3">
    <name type="scientific">Corynebacterium accolens</name>
    <dbReference type="NCBI Taxonomy" id="38284"/>
    <lineage>
        <taxon>Bacteria</taxon>
        <taxon>Bacillati</taxon>
        <taxon>Actinomycetota</taxon>
        <taxon>Actinomycetes</taxon>
        <taxon>Mycobacteriales</taxon>
        <taxon>Corynebacteriaceae</taxon>
        <taxon>Corynebacterium</taxon>
    </lineage>
</organism>
<protein>
    <recommendedName>
        <fullName evidence="4">DUF202 domain-containing protein</fullName>
    </recommendedName>
</protein>
<accession>A0ABT7FTE6</accession>
<keyword evidence="3" id="KW-1185">Reference proteome</keyword>
<name>A0ABT7FTE6_9CORY</name>
<keyword evidence="1" id="KW-0812">Transmembrane</keyword>
<feature type="transmembrane region" description="Helical" evidence="1">
    <location>
        <begin position="24"/>
        <end position="43"/>
    </location>
</feature>
<reference evidence="2 3" key="1">
    <citation type="submission" date="2023-05" db="EMBL/GenBank/DDBJ databases">
        <title>Metabolic capabilities are highly conserved among human nasal-associated Corynebacterium species in pangenomic analyses.</title>
        <authorList>
            <person name="Tran T.H."/>
            <person name="Roberts A.Q."/>
            <person name="Escapa I.F."/>
            <person name="Gao W."/>
            <person name="Conlan S."/>
            <person name="Kong H."/>
            <person name="Segre J.A."/>
            <person name="Kelly M.S."/>
            <person name="Lemon K.P."/>
        </authorList>
    </citation>
    <scope>NUCLEOTIDE SEQUENCE [LARGE SCALE GENOMIC DNA]</scope>
    <source>
        <strain evidence="2 3">KPL3802</strain>
    </source>
</reference>
<evidence type="ECO:0000313" key="3">
    <source>
        <dbReference type="Proteomes" id="UP001239414"/>
    </source>
</evidence>
<proteinExistence type="predicted"/>
<comment type="caution">
    <text evidence="2">The sequence shown here is derived from an EMBL/GenBank/DDBJ whole genome shotgun (WGS) entry which is preliminary data.</text>
</comment>
<evidence type="ECO:0000313" key="2">
    <source>
        <dbReference type="EMBL" id="MDK4248750.1"/>
    </source>
</evidence>
<dbReference type="Proteomes" id="UP001239414">
    <property type="component" value="Unassembled WGS sequence"/>
</dbReference>
<feature type="transmembrane region" description="Helical" evidence="1">
    <location>
        <begin position="49"/>
        <end position="67"/>
    </location>
</feature>
<feature type="transmembrane region" description="Helical" evidence="1">
    <location>
        <begin position="87"/>
        <end position="107"/>
    </location>
</feature>
<gene>
    <name evidence="2" type="ORF">QPX34_12195</name>
</gene>
<keyword evidence="1" id="KW-1133">Transmembrane helix</keyword>